<dbReference type="RefSeq" id="XP_002951477.1">
    <property type="nucleotide sequence ID" value="XM_002951431.1"/>
</dbReference>
<accession>D8TYW5</accession>
<dbReference type="EMBL" id="GL378345">
    <property type="protein sequence ID" value="EFJ47288.1"/>
    <property type="molecule type" value="Genomic_DNA"/>
</dbReference>
<reference evidence="1 2" key="1">
    <citation type="journal article" date="2010" name="Science">
        <title>Genomic analysis of organismal complexity in the multicellular green alga Volvox carteri.</title>
        <authorList>
            <person name="Prochnik S.E."/>
            <person name="Umen J."/>
            <person name="Nedelcu A.M."/>
            <person name="Hallmann A."/>
            <person name="Miller S.M."/>
            <person name="Nishii I."/>
            <person name="Ferris P."/>
            <person name="Kuo A."/>
            <person name="Mitros T."/>
            <person name="Fritz-Laylin L.K."/>
            <person name="Hellsten U."/>
            <person name="Chapman J."/>
            <person name="Simakov O."/>
            <person name="Rensing S.A."/>
            <person name="Terry A."/>
            <person name="Pangilinan J."/>
            <person name="Kapitonov V."/>
            <person name="Jurka J."/>
            <person name="Salamov A."/>
            <person name="Shapiro H."/>
            <person name="Schmutz J."/>
            <person name="Grimwood J."/>
            <person name="Lindquist E."/>
            <person name="Lucas S."/>
            <person name="Grigoriev I.V."/>
            <person name="Schmitt R."/>
            <person name="Kirk D."/>
            <person name="Rokhsar D.S."/>
        </authorList>
    </citation>
    <scope>NUCLEOTIDE SEQUENCE [LARGE SCALE GENOMIC DNA]</scope>
    <source>
        <strain evidence="2">f. Nagariensis / Eve</strain>
    </source>
</reference>
<dbReference type="InParanoid" id="D8TYW5"/>
<protein>
    <submittedName>
        <fullName evidence="1">Uncharacterized protein</fullName>
    </submittedName>
</protein>
<gene>
    <name evidence="1" type="ORF">VOLCADRAFT_92021</name>
</gene>
<evidence type="ECO:0000313" key="2">
    <source>
        <dbReference type="Proteomes" id="UP000001058"/>
    </source>
</evidence>
<dbReference type="KEGG" id="vcn:VOLCADRAFT_92021"/>
<evidence type="ECO:0000313" key="1">
    <source>
        <dbReference type="EMBL" id="EFJ47288.1"/>
    </source>
</evidence>
<dbReference type="AlphaFoldDB" id="D8TYW5"/>
<name>D8TYW5_VOLCA</name>
<sequence length="115" mass="12220">MSEDMSALGAAAVDLLHIDSSQGHGTLRGHNNNKIKVCCGGDGEDSDYFPATLREASVWLAEVAEDAASPEAAASVGNPYLSDLVSPYTGQSRKTRFSSPIWLFQRRSKGIPAPP</sequence>
<dbReference type="GeneID" id="9615658"/>
<dbReference type="Proteomes" id="UP000001058">
    <property type="component" value="Unassembled WGS sequence"/>
</dbReference>
<proteinExistence type="predicted"/>
<keyword evidence="2" id="KW-1185">Reference proteome</keyword>
<organism evidence="2">
    <name type="scientific">Volvox carteri f. nagariensis</name>
    <dbReference type="NCBI Taxonomy" id="3068"/>
    <lineage>
        <taxon>Eukaryota</taxon>
        <taxon>Viridiplantae</taxon>
        <taxon>Chlorophyta</taxon>
        <taxon>core chlorophytes</taxon>
        <taxon>Chlorophyceae</taxon>
        <taxon>CS clade</taxon>
        <taxon>Chlamydomonadales</taxon>
        <taxon>Volvocaceae</taxon>
        <taxon>Volvox</taxon>
    </lineage>
</organism>